<keyword evidence="3" id="KW-0963">Cytoplasm</keyword>
<dbReference type="InterPro" id="IPR018060">
    <property type="entry name" value="HTH_AraC"/>
</dbReference>
<dbReference type="Gene3D" id="1.10.10.60">
    <property type="entry name" value="Homeodomain-like"/>
    <property type="match status" value="2"/>
</dbReference>
<evidence type="ECO:0000256" key="5">
    <source>
        <dbReference type="ARBA" id="ARBA00023012"/>
    </source>
</evidence>
<feature type="domain" description="HTH araC/xylS-type" evidence="12">
    <location>
        <begin position="283"/>
        <end position="381"/>
    </location>
</feature>
<dbReference type="STRING" id="373903.Hore_19910"/>
<keyword evidence="15" id="KW-1185">Reference proteome</keyword>
<dbReference type="InterPro" id="IPR051552">
    <property type="entry name" value="HptR"/>
</dbReference>
<dbReference type="CDD" id="cd17536">
    <property type="entry name" value="REC_YesN-like"/>
    <property type="match status" value="1"/>
</dbReference>
<comment type="subcellular location">
    <subcellularLocation>
        <location evidence="1">Cytoplasm</location>
    </subcellularLocation>
</comment>
<feature type="modified residue" description="4-aspartylphosphate" evidence="10">
    <location>
        <position position="54"/>
    </location>
</feature>
<dbReference type="InterPro" id="IPR001789">
    <property type="entry name" value="Sig_transdc_resp-reg_receiver"/>
</dbReference>
<evidence type="ECO:0000259" key="13">
    <source>
        <dbReference type="PROSITE" id="PS50110"/>
    </source>
</evidence>
<dbReference type="GO" id="GO:0003700">
    <property type="term" value="F:DNA-binding transcription factor activity"/>
    <property type="evidence" value="ECO:0007669"/>
    <property type="project" value="InterPro"/>
</dbReference>
<dbReference type="SUPFAM" id="SSF52172">
    <property type="entry name" value="CheY-like"/>
    <property type="match status" value="1"/>
</dbReference>
<evidence type="ECO:0000256" key="1">
    <source>
        <dbReference type="ARBA" id="ARBA00004496"/>
    </source>
</evidence>
<dbReference type="eggNOG" id="COG4753">
    <property type="taxonomic scope" value="Bacteria"/>
</dbReference>
<evidence type="ECO:0000256" key="4">
    <source>
        <dbReference type="ARBA" id="ARBA00022553"/>
    </source>
</evidence>
<evidence type="ECO:0000256" key="3">
    <source>
        <dbReference type="ARBA" id="ARBA00022490"/>
    </source>
</evidence>
<dbReference type="Gene3D" id="3.40.50.2300">
    <property type="match status" value="1"/>
</dbReference>
<dbReference type="PROSITE" id="PS50110">
    <property type="entry name" value="RESPONSE_REGULATORY"/>
    <property type="match status" value="1"/>
</dbReference>
<feature type="domain" description="Response regulatory" evidence="13">
    <location>
        <begin position="3"/>
        <end position="119"/>
    </location>
</feature>
<evidence type="ECO:0000256" key="10">
    <source>
        <dbReference type="PROSITE-ProRule" id="PRU00169"/>
    </source>
</evidence>
<evidence type="ECO:0000313" key="15">
    <source>
        <dbReference type="Proteomes" id="UP000000719"/>
    </source>
</evidence>
<evidence type="ECO:0000256" key="6">
    <source>
        <dbReference type="ARBA" id="ARBA00023015"/>
    </source>
</evidence>
<keyword evidence="7" id="KW-0238">DNA-binding</keyword>
<sequence length="386" mass="45336">MYNLLLVEDEKPLLEKIACHVDWEDNGYKVYTARNGKQALKILNNVRIDILVTDIKMPDISGIRLIEEIKDNKADMSTIIISGHAEFEYAQKSIRLGVTDYLLKPFHSSRLLEVVNRARKQLLKKRKEKEDLKRFKQELNKILKENDQLDSKLQMFFNRDRDEFFREYSLIIKNENMFNELKNGREEDLIIAIKKLFEDINELNINQESALFIIHTVVLLTLKNIKEMGFDLKEIIDFMELGNKSIDVEKVSKETMETWLTGFLVKVSQYIAQQKSEDRELVLKVKEAVNKNLSSGLTLNQLAEEFNLSNSSLSQLFRKYTGKNFSEYLDDIRINKARELLKTTGKKVYEIADEIGFDDPYYFSSWFKKRTGVSPTTYRENFILFE</sequence>
<dbReference type="GO" id="GO:0005737">
    <property type="term" value="C:cytoplasm"/>
    <property type="evidence" value="ECO:0007669"/>
    <property type="project" value="UniProtKB-SubCell"/>
</dbReference>
<dbReference type="PANTHER" id="PTHR42713:SF3">
    <property type="entry name" value="TRANSCRIPTIONAL REGULATORY PROTEIN HPTR"/>
    <property type="match status" value="1"/>
</dbReference>
<dbReference type="EMBL" id="CP001098">
    <property type="protein sequence ID" value="ACL70738.1"/>
    <property type="molecule type" value="Genomic_DNA"/>
</dbReference>
<keyword evidence="4 10" id="KW-0597">Phosphoprotein</keyword>
<proteinExistence type="predicted"/>
<dbReference type="InterPro" id="IPR009057">
    <property type="entry name" value="Homeodomain-like_sf"/>
</dbReference>
<evidence type="ECO:0000256" key="2">
    <source>
        <dbReference type="ARBA" id="ARBA00018672"/>
    </source>
</evidence>
<dbReference type="InterPro" id="IPR018062">
    <property type="entry name" value="HTH_AraC-typ_CS"/>
</dbReference>
<reference evidence="14 15" key="1">
    <citation type="journal article" date="2009" name="PLoS ONE">
        <title>Genome analysis of the anaerobic thermohalophilic bacterium Halothermothrix orenii.</title>
        <authorList>
            <person name="Mavromatis K."/>
            <person name="Ivanova N."/>
            <person name="Anderson I."/>
            <person name="Lykidis A."/>
            <person name="Hooper S.D."/>
            <person name="Sun H."/>
            <person name="Kunin V."/>
            <person name="Lapidus A."/>
            <person name="Hugenholtz P."/>
            <person name="Patel B."/>
            <person name="Kyrpides N.C."/>
        </authorList>
    </citation>
    <scope>NUCLEOTIDE SEQUENCE [LARGE SCALE GENOMIC DNA]</scope>
    <source>
        <strain evidence="15">H 168 / OCM 544 / DSM 9562</strain>
    </source>
</reference>
<dbReference type="PRINTS" id="PR00032">
    <property type="entry name" value="HTHARAC"/>
</dbReference>
<keyword evidence="5" id="KW-0902">Two-component regulatory system</keyword>
<dbReference type="Proteomes" id="UP000000719">
    <property type="component" value="Chromosome"/>
</dbReference>
<gene>
    <name evidence="14" type="ordered locus">Hore_19910</name>
</gene>
<dbReference type="PROSITE" id="PS01124">
    <property type="entry name" value="HTH_ARAC_FAMILY_2"/>
    <property type="match status" value="1"/>
</dbReference>
<dbReference type="Pfam" id="PF00072">
    <property type="entry name" value="Response_reg"/>
    <property type="match status" value="1"/>
</dbReference>
<dbReference type="eggNOG" id="COG2207">
    <property type="taxonomic scope" value="Bacteria"/>
</dbReference>
<evidence type="ECO:0000256" key="7">
    <source>
        <dbReference type="ARBA" id="ARBA00023125"/>
    </source>
</evidence>
<dbReference type="HOGENOM" id="CLU_000445_5_0_9"/>
<dbReference type="PANTHER" id="PTHR42713">
    <property type="entry name" value="HISTIDINE KINASE-RELATED"/>
    <property type="match status" value="1"/>
</dbReference>
<evidence type="ECO:0000313" key="14">
    <source>
        <dbReference type="EMBL" id="ACL70738.1"/>
    </source>
</evidence>
<name>B8CZL9_HALOH</name>
<evidence type="ECO:0000256" key="9">
    <source>
        <dbReference type="ARBA" id="ARBA00024867"/>
    </source>
</evidence>
<dbReference type="KEGG" id="hor:Hore_19910"/>
<dbReference type="RefSeq" id="WP_015923707.1">
    <property type="nucleotide sequence ID" value="NC_011899.1"/>
</dbReference>
<keyword evidence="6" id="KW-0805">Transcription regulation</keyword>
<evidence type="ECO:0000259" key="12">
    <source>
        <dbReference type="PROSITE" id="PS01124"/>
    </source>
</evidence>
<evidence type="ECO:0000256" key="11">
    <source>
        <dbReference type="SAM" id="Coils"/>
    </source>
</evidence>
<keyword evidence="8" id="KW-0804">Transcription</keyword>
<dbReference type="SMART" id="SM00448">
    <property type="entry name" value="REC"/>
    <property type="match status" value="1"/>
</dbReference>
<dbReference type="OrthoDB" id="9794370at2"/>
<protein>
    <recommendedName>
        <fullName evidence="2">Stage 0 sporulation protein A homolog</fullName>
    </recommendedName>
</protein>
<dbReference type="SMART" id="SM00342">
    <property type="entry name" value="HTH_ARAC"/>
    <property type="match status" value="1"/>
</dbReference>
<dbReference type="InterPro" id="IPR011006">
    <property type="entry name" value="CheY-like_superfamily"/>
</dbReference>
<dbReference type="GO" id="GO:0043565">
    <property type="term" value="F:sequence-specific DNA binding"/>
    <property type="evidence" value="ECO:0007669"/>
    <property type="project" value="InterPro"/>
</dbReference>
<comment type="function">
    <text evidence="9">May play the central regulatory role in sporulation. It may be an element of the effector pathway responsible for the activation of sporulation genes in response to nutritional stress. Spo0A may act in concert with spo0H (a sigma factor) to control the expression of some genes that are critical to the sporulation process.</text>
</comment>
<dbReference type="AlphaFoldDB" id="B8CZL9"/>
<dbReference type="Pfam" id="PF12833">
    <property type="entry name" value="HTH_18"/>
    <property type="match status" value="1"/>
</dbReference>
<accession>B8CZL9</accession>
<feature type="coiled-coil region" evidence="11">
    <location>
        <begin position="112"/>
        <end position="152"/>
    </location>
</feature>
<organism evidence="14 15">
    <name type="scientific">Halothermothrix orenii (strain H 168 / OCM 544 / DSM 9562)</name>
    <dbReference type="NCBI Taxonomy" id="373903"/>
    <lineage>
        <taxon>Bacteria</taxon>
        <taxon>Bacillati</taxon>
        <taxon>Bacillota</taxon>
        <taxon>Clostridia</taxon>
        <taxon>Halanaerobiales</taxon>
        <taxon>Halothermotrichaceae</taxon>
        <taxon>Halothermothrix</taxon>
    </lineage>
</organism>
<dbReference type="SUPFAM" id="SSF46689">
    <property type="entry name" value="Homeodomain-like"/>
    <property type="match status" value="2"/>
</dbReference>
<keyword evidence="11" id="KW-0175">Coiled coil</keyword>
<evidence type="ECO:0000256" key="8">
    <source>
        <dbReference type="ARBA" id="ARBA00023163"/>
    </source>
</evidence>
<dbReference type="PROSITE" id="PS00041">
    <property type="entry name" value="HTH_ARAC_FAMILY_1"/>
    <property type="match status" value="1"/>
</dbReference>
<dbReference type="InterPro" id="IPR020449">
    <property type="entry name" value="Tscrpt_reg_AraC-type_HTH"/>
</dbReference>
<dbReference type="GO" id="GO:0000160">
    <property type="term" value="P:phosphorelay signal transduction system"/>
    <property type="evidence" value="ECO:0007669"/>
    <property type="project" value="UniProtKB-KW"/>
</dbReference>